<feature type="region of interest" description="Disordered" evidence="1">
    <location>
        <begin position="1"/>
        <end position="42"/>
    </location>
</feature>
<evidence type="ECO:0000256" key="1">
    <source>
        <dbReference type="SAM" id="MobiDB-lite"/>
    </source>
</evidence>
<comment type="caution">
    <text evidence="2">The sequence shown here is derived from an EMBL/GenBank/DDBJ whole genome shotgun (WGS) entry which is preliminary data.</text>
</comment>
<dbReference type="STRING" id="43678.OJAG_13500"/>
<sequence length="42" mass="4452">MVNQIPTTNPTHVSADPTNRARRGGSLVIRPAPDSALRTSPV</sequence>
<feature type="compositionally biased region" description="Polar residues" evidence="1">
    <location>
        <begin position="1"/>
        <end position="12"/>
    </location>
</feature>
<gene>
    <name evidence="2" type="ORF">OJAG_13500</name>
</gene>
<dbReference type="EMBL" id="LRIE01000063">
    <property type="protein sequence ID" value="KZM35909.1"/>
    <property type="molecule type" value="Genomic_DNA"/>
</dbReference>
<name>A0A163S161_9CELL</name>
<reference evidence="2 3" key="1">
    <citation type="submission" date="2016-01" db="EMBL/GenBank/DDBJ databases">
        <title>Genome sequence of Oerskovia enterophila VJag, an agar and cellulose degrading bacterium.</title>
        <authorList>
            <person name="Poehlein A."/>
            <person name="Jag V."/>
            <person name="Bengelsdorf F."/>
            <person name="Duerre P."/>
            <person name="Daniel R."/>
        </authorList>
    </citation>
    <scope>NUCLEOTIDE SEQUENCE [LARGE SCALE GENOMIC DNA]</scope>
    <source>
        <strain evidence="2 3">VJag</strain>
    </source>
</reference>
<evidence type="ECO:0000313" key="3">
    <source>
        <dbReference type="Proteomes" id="UP000076447"/>
    </source>
</evidence>
<proteinExistence type="predicted"/>
<protein>
    <submittedName>
        <fullName evidence="2">Uncharacterized protein</fullName>
    </submittedName>
</protein>
<evidence type="ECO:0000313" key="2">
    <source>
        <dbReference type="EMBL" id="KZM35909.1"/>
    </source>
</evidence>
<dbReference type="Proteomes" id="UP000076447">
    <property type="component" value="Unassembled WGS sequence"/>
</dbReference>
<dbReference type="PATRIC" id="fig|43678.3.peg.1411"/>
<accession>A0A163S161</accession>
<dbReference type="AlphaFoldDB" id="A0A163S161"/>
<organism evidence="2 3">
    <name type="scientific">Oerskovia enterophila</name>
    <dbReference type="NCBI Taxonomy" id="43678"/>
    <lineage>
        <taxon>Bacteria</taxon>
        <taxon>Bacillati</taxon>
        <taxon>Actinomycetota</taxon>
        <taxon>Actinomycetes</taxon>
        <taxon>Micrococcales</taxon>
        <taxon>Cellulomonadaceae</taxon>
        <taxon>Oerskovia</taxon>
    </lineage>
</organism>